<evidence type="ECO:0000259" key="1">
    <source>
        <dbReference type="Pfam" id="PF08646"/>
    </source>
</evidence>
<organism evidence="2 3">
    <name type="scientific">Papaver atlanticum</name>
    <dbReference type="NCBI Taxonomy" id="357466"/>
    <lineage>
        <taxon>Eukaryota</taxon>
        <taxon>Viridiplantae</taxon>
        <taxon>Streptophyta</taxon>
        <taxon>Embryophyta</taxon>
        <taxon>Tracheophyta</taxon>
        <taxon>Spermatophyta</taxon>
        <taxon>Magnoliopsida</taxon>
        <taxon>Ranunculales</taxon>
        <taxon>Papaveraceae</taxon>
        <taxon>Papaveroideae</taxon>
        <taxon>Papaver</taxon>
    </lineage>
</organism>
<sequence length="149" mass="16643">KCTISSTNANATKAYPNIDIPVVVALKERYPYERAAANEIMCNVAATEVLLENGWNYLACTWCSKKVVGYDGDQWCSKCETKVETPISWFLLRFEIEDNTGSAVFLALGSEVQKLAIAKKAMISGFSQILNNDMDFQITLDSRRSLIML</sequence>
<dbReference type="SUPFAM" id="SSF50249">
    <property type="entry name" value="Nucleic acid-binding proteins"/>
    <property type="match status" value="1"/>
</dbReference>
<dbReference type="AlphaFoldDB" id="A0AAD4S4T6"/>
<dbReference type="Pfam" id="PF08646">
    <property type="entry name" value="Rep_fac-A_C"/>
    <property type="match status" value="1"/>
</dbReference>
<dbReference type="Gene3D" id="2.40.50.140">
    <property type="entry name" value="Nucleic acid-binding proteins"/>
    <property type="match status" value="1"/>
</dbReference>
<dbReference type="InterPro" id="IPR013955">
    <property type="entry name" value="Rep_factor-A_C"/>
</dbReference>
<dbReference type="Proteomes" id="UP001202328">
    <property type="component" value="Unassembled WGS sequence"/>
</dbReference>
<dbReference type="EMBL" id="JAJJMB010014758">
    <property type="protein sequence ID" value="KAI3858273.1"/>
    <property type="molecule type" value="Genomic_DNA"/>
</dbReference>
<name>A0AAD4S4T6_9MAGN</name>
<protein>
    <recommendedName>
        <fullName evidence="1">Replication factor A C-terminal domain-containing protein</fullName>
    </recommendedName>
</protein>
<feature type="non-terminal residue" evidence="2">
    <location>
        <position position="149"/>
    </location>
</feature>
<feature type="domain" description="Replication factor A C-terminal" evidence="1">
    <location>
        <begin position="47"/>
        <end position="115"/>
    </location>
</feature>
<dbReference type="InterPro" id="IPR012340">
    <property type="entry name" value="NA-bd_OB-fold"/>
</dbReference>
<evidence type="ECO:0000313" key="3">
    <source>
        <dbReference type="Proteomes" id="UP001202328"/>
    </source>
</evidence>
<keyword evidence="3" id="KW-1185">Reference proteome</keyword>
<reference evidence="2" key="1">
    <citation type="submission" date="2022-04" db="EMBL/GenBank/DDBJ databases">
        <title>A functionally conserved STORR gene fusion in Papaver species that diverged 16.8 million years ago.</title>
        <authorList>
            <person name="Catania T."/>
        </authorList>
    </citation>
    <scope>NUCLEOTIDE SEQUENCE</scope>
    <source>
        <strain evidence="2">S-188037</strain>
    </source>
</reference>
<comment type="caution">
    <text evidence="2">The sequence shown here is derived from an EMBL/GenBank/DDBJ whole genome shotgun (WGS) entry which is preliminary data.</text>
</comment>
<proteinExistence type="predicted"/>
<accession>A0AAD4S4T6</accession>
<gene>
    <name evidence="2" type="ORF">MKW98_021693</name>
</gene>
<evidence type="ECO:0000313" key="2">
    <source>
        <dbReference type="EMBL" id="KAI3858273.1"/>
    </source>
</evidence>